<reference evidence="2" key="1">
    <citation type="journal article" date="2020" name="bioRxiv">
        <title>A rank-normalized archaeal taxonomy based on genome phylogeny resolves widespread incomplete and uneven classifications.</title>
        <authorList>
            <person name="Rinke C."/>
            <person name="Chuvochina M."/>
            <person name="Mussig A.J."/>
            <person name="Chaumeil P.-A."/>
            <person name="Waite D.W."/>
            <person name="Whitman W.B."/>
            <person name="Parks D.H."/>
            <person name="Hugenholtz P."/>
        </authorList>
    </citation>
    <scope>NUCLEOTIDE SEQUENCE [LARGE SCALE GENOMIC DNA]</scope>
</reference>
<organism evidence="1 2">
    <name type="scientific">Candidatus Iainarchaeum sp</name>
    <dbReference type="NCBI Taxonomy" id="3101447"/>
    <lineage>
        <taxon>Archaea</taxon>
        <taxon>Candidatus Iainarchaeota</taxon>
        <taxon>Candidatus Iainarchaeia</taxon>
        <taxon>Candidatus Iainarchaeales</taxon>
        <taxon>Candidatus Iainarchaeaceae</taxon>
        <taxon>Candidatus Iainarchaeum</taxon>
    </lineage>
</organism>
<name>A0A7J4IY19_9ARCH</name>
<dbReference type="PANTHER" id="PTHR42869:SF1">
    <property type="entry name" value="SLL0572 PROTEIN"/>
    <property type="match status" value="1"/>
</dbReference>
<proteinExistence type="predicted"/>
<dbReference type="InterPro" id="IPR053199">
    <property type="entry name" value="cDPG_synthetase-like"/>
</dbReference>
<sequence length="430" mass="47625">MGAAGRDFHNFNTFFRSNQRYNVVCFTAAQIPFIEKRVYPKSLAGKLYKRGIPIYPEEKLPQLIKKLGADVVVFSYSDVSHVDVMHKASMVLSSGASFMMLGPNDTMLRSKKPVIAVCAVRTGAGKSPATRKISLYFKNKGKRVAVIRHPMPYGNLEEQAVQRFYSFSDLDKFKCTIEEREEYEPHIQNGVIVYAGVDYEKILAQAEKEADVIIFDGGNNDFSFIKPDLLVVLADACRPGHELLFHPGETNFRMADVIIINKADFASKASVEEVEKNARLLNPNAMILKAKLELIVDKGSLIRGKRVLCIEDGPTLTHGGMAFGAALIAAKKFKAKKIVPPEKFAVGTLKEIYRKYPHVSSVLPAMGYNGKQVKELQKTISSAPVDVVIDGTPVNLSKLIKIGKPIVNVDYELKIFGGKTLSGALRKLKI</sequence>
<gene>
    <name evidence="1" type="ORF">HA237_00680</name>
</gene>
<comment type="caution">
    <text evidence="1">The sequence shown here is derived from an EMBL/GenBank/DDBJ whole genome shotgun (WGS) entry which is preliminary data.</text>
</comment>
<dbReference type="SUPFAM" id="SSF52540">
    <property type="entry name" value="P-loop containing nucleoside triphosphate hydrolases"/>
    <property type="match status" value="1"/>
</dbReference>
<dbReference type="Gene3D" id="3.40.50.300">
    <property type="entry name" value="P-loop containing nucleotide triphosphate hydrolases"/>
    <property type="match status" value="1"/>
</dbReference>
<dbReference type="EMBL" id="DUFG01000005">
    <property type="protein sequence ID" value="HIH07866.1"/>
    <property type="molecule type" value="Genomic_DNA"/>
</dbReference>
<evidence type="ECO:0000313" key="2">
    <source>
        <dbReference type="Proteomes" id="UP000577419"/>
    </source>
</evidence>
<dbReference type="CDD" id="cd01983">
    <property type="entry name" value="SIMIBI"/>
    <property type="match status" value="1"/>
</dbReference>
<dbReference type="PANTHER" id="PTHR42869">
    <property type="entry name" value="SLL0572 PROTEIN"/>
    <property type="match status" value="1"/>
</dbReference>
<evidence type="ECO:0000313" key="1">
    <source>
        <dbReference type="EMBL" id="HIH07866.1"/>
    </source>
</evidence>
<accession>A0A7J4IY19</accession>
<protein>
    <submittedName>
        <fullName evidence="1">GTPase</fullName>
    </submittedName>
</protein>
<dbReference type="AlphaFoldDB" id="A0A7J4IY19"/>
<dbReference type="InterPro" id="IPR027417">
    <property type="entry name" value="P-loop_NTPase"/>
</dbReference>
<dbReference type="Proteomes" id="UP000577419">
    <property type="component" value="Unassembled WGS sequence"/>
</dbReference>